<evidence type="ECO:0000313" key="2">
    <source>
        <dbReference type="Proteomes" id="UP000276215"/>
    </source>
</evidence>
<name>A0A3N4JWT2_9PEZI</name>
<evidence type="ECO:0000313" key="1">
    <source>
        <dbReference type="EMBL" id="RPB01489.1"/>
    </source>
</evidence>
<dbReference type="OrthoDB" id="76567at2759"/>
<reference evidence="1 2" key="1">
    <citation type="journal article" date="2018" name="Nat. Ecol. Evol.">
        <title>Pezizomycetes genomes reveal the molecular basis of ectomycorrhizal truffle lifestyle.</title>
        <authorList>
            <person name="Murat C."/>
            <person name="Payen T."/>
            <person name="Noel B."/>
            <person name="Kuo A."/>
            <person name="Morin E."/>
            <person name="Chen J."/>
            <person name="Kohler A."/>
            <person name="Krizsan K."/>
            <person name="Balestrini R."/>
            <person name="Da Silva C."/>
            <person name="Montanini B."/>
            <person name="Hainaut M."/>
            <person name="Levati E."/>
            <person name="Barry K.W."/>
            <person name="Belfiori B."/>
            <person name="Cichocki N."/>
            <person name="Clum A."/>
            <person name="Dockter R.B."/>
            <person name="Fauchery L."/>
            <person name="Guy J."/>
            <person name="Iotti M."/>
            <person name="Le Tacon F."/>
            <person name="Lindquist E.A."/>
            <person name="Lipzen A."/>
            <person name="Malagnac F."/>
            <person name="Mello A."/>
            <person name="Molinier V."/>
            <person name="Miyauchi S."/>
            <person name="Poulain J."/>
            <person name="Riccioni C."/>
            <person name="Rubini A."/>
            <person name="Sitrit Y."/>
            <person name="Splivallo R."/>
            <person name="Traeger S."/>
            <person name="Wang M."/>
            <person name="Zifcakova L."/>
            <person name="Wipf D."/>
            <person name="Zambonelli A."/>
            <person name="Paolocci F."/>
            <person name="Nowrousian M."/>
            <person name="Ottonello S."/>
            <person name="Baldrian P."/>
            <person name="Spatafora J.W."/>
            <person name="Henrissat B."/>
            <person name="Nagy L.G."/>
            <person name="Aury J.M."/>
            <person name="Wincker P."/>
            <person name="Grigoriev I.V."/>
            <person name="Bonfante P."/>
            <person name="Martin F.M."/>
        </authorList>
    </citation>
    <scope>NUCLEOTIDE SEQUENCE [LARGE SCALE GENOMIC DNA]</scope>
    <source>
        <strain evidence="1 2">120613-1</strain>
    </source>
</reference>
<dbReference type="EMBL" id="ML120372">
    <property type="protein sequence ID" value="RPB01489.1"/>
    <property type="molecule type" value="Genomic_DNA"/>
</dbReference>
<organism evidence="1 2">
    <name type="scientific">Choiromyces venosus 120613-1</name>
    <dbReference type="NCBI Taxonomy" id="1336337"/>
    <lineage>
        <taxon>Eukaryota</taxon>
        <taxon>Fungi</taxon>
        <taxon>Dikarya</taxon>
        <taxon>Ascomycota</taxon>
        <taxon>Pezizomycotina</taxon>
        <taxon>Pezizomycetes</taxon>
        <taxon>Pezizales</taxon>
        <taxon>Tuberaceae</taxon>
        <taxon>Choiromyces</taxon>
    </lineage>
</organism>
<dbReference type="AlphaFoldDB" id="A0A3N4JWT2"/>
<accession>A0A3N4JWT2</accession>
<keyword evidence="2" id="KW-1185">Reference proteome</keyword>
<protein>
    <submittedName>
        <fullName evidence="1">Uncharacterized protein</fullName>
    </submittedName>
</protein>
<dbReference type="STRING" id="1336337.A0A3N4JWT2"/>
<dbReference type="Proteomes" id="UP000276215">
    <property type="component" value="Unassembled WGS sequence"/>
</dbReference>
<proteinExistence type="predicted"/>
<sequence length="266" mass="30253">MSAKIFRDILRAVDVRSPELLIFNDVDPEDFADVLEGLRRPNNHLERRSIRIHWFAPDKILKVVMPSQLHECVATWLEEIMRKASRQGLIPEAFDETMAIVPSPTYDNFIGEYASSVKEADLTFIPRVDPERVRRAAFPSVVLESGWTESATDLRRDARMWQEGSGRAMRVVLHAKFYQPNQENEIRLDLSINRARPGGPPTPIERYVILPVPEDAPQNPSISLDEFYAGDCPPMMDPATHVPLDLARLRAIAAEEIRARGHIPAR</sequence>
<gene>
    <name evidence="1" type="ORF">L873DRAFT_627824</name>
</gene>